<feature type="region of interest" description="Disordered" evidence="3">
    <location>
        <begin position="100"/>
        <end position="122"/>
    </location>
</feature>
<evidence type="ECO:0000313" key="5">
    <source>
        <dbReference type="EMBL" id="GEU55816.1"/>
    </source>
</evidence>
<dbReference type="Pfam" id="PF26576">
    <property type="entry name" value="IBH1_N"/>
    <property type="match status" value="1"/>
</dbReference>
<evidence type="ECO:0000256" key="3">
    <source>
        <dbReference type="SAM" id="MobiDB-lite"/>
    </source>
</evidence>
<proteinExistence type="predicted"/>
<dbReference type="GO" id="GO:0006355">
    <property type="term" value="P:regulation of DNA-templated transcription"/>
    <property type="evidence" value="ECO:0007669"/>
    <property type="project" value="InterPro"/>
</dbReference>
<gene>
    <name evidence="5" type="ORF">Tci_027794</name>
</gene>
<evidence type="ECO:0000259" key="4">
    <source>
        <dbReference type="Pfam" id="PF26576"/>
    </source>
</evidence>
<evidence type="ECO:0000256" key="1">
    <source>
        <dbReference type="ARBA" id="ARBA00023015"/>
    </source>
</evidence>
<protein>
    <recommendedName>
        <fullName evidence="4">IBH1-like N-terminal domain-containing protein</fullName>
    </recommendedName>
</protein>
<sequence>MSPTHQPTSTNPSSLKIQLAYRFLHNLNNLNTKRSNLDDNTQIHQRSHRVKIAAYASMAFVTGSRRAWSRSILRKIRNRGVLARIKKRVDHRASRVRVHHHLHARSTKRRNSSCSNPNREYINPSGTAGLEVKLRKLVPGAAMMDACSLLDETADYIKCLATQVEVMRTLVDHYSTF</sequence>
<keyword evidence="2" id="KW-0804">Transcription</keyword>
<organism evidence="5">
    <name type="scientific">Tanacetum cinerariifolium</name>
    <name type="common">Dalmatian daisy</name>
    <name type="synonym">Chrysanthemum cinerariifolium</name>
    <dbReference type="NCBI Taxonomy" id="118510"/>
    <lineage>
        <taxon>Eukaryota</taxon>
        <taxon>Viridiplantae</taxon>
        <taxon>Streptophyta</taxon>
        <taxon>Embryophyta</taxon>
        <taxon>Tracheophyta</taxon>
        <taxon>Spermatophyta</taxon>
        <taxon>Magnoliopsida</taxon>
        <taxon>eudicotyledons</taxon>
        <taxon>Gunneridae</taxon>
        <taxon>Pentapetalae</taxon>
        <taxon>asterids</taxon>
        <taxon>campanulids</taxon>
        <taxon>Asterales</taxon>
        <taxon>Asteraceae</taxon>
        <taxon>Asteroideae</taxon>
        <taxon>Anthemideae</taxon>
        <taxon>Anthemidinae</taxon>
        <taxon>Tanacetum</taxon>
    </lineage>
</organism>
<dbReference type="InterPro" id="IPR059002">
    <property type="entry name" value="IBH1_N"/>
</dbReference>
<dbReference type="PANTHER" id="PTHR33124:SF40">
    <property type="entry name" value="TRANSCRIPTION FACTOR IBH1"/>
    <property type="match status" value="1"/>
</dbReference>
<feature type="compositionally biased region" description="Basic residues" evidence="3">
    <location>
        <begin position="100"/>
        <end position="111"/>
    </location>
</feature>
<dbReference type="InterPro" id="IPR044660">
    <property type="entry name" value="IBH1-like"/>
</dbReference>
<comment type="caution">
    <text evidence="5">The sequence shown here is derived from an EMBL/GenBank/DDBJ whole genome shotgun (WGS) entry which is preliminary data.</text>
</comment>
<keyword evidence="1" id="KW-0805">Transcription regulation</keyword>
<reference evidence="5" key="1">
    <citation type="journal article" date="2019" name="Sci. Rep.">
        <title>Draft genome of Tanacetum cinerariifolium, the natural source of mosquito coil.</title>
        <authorList>
            <person name="Yamashiro T."/>
            <person name="Shiraishi A."/>
            <person name="Satake H."/>
            <person name="Nakayama K."/>
        </authorList>
    </citation>
    <scope>NUCLEOTIDE SEQUENCE</scope>
</reference>
<name>A0A6L2L2N3_TANCI</name>
<feature type="domain" description="IBH1-like N-terminal" evidence="4">
    <location>
        <begin position="22"/>
        <end position="79"/>
    </location>
</feature>
<accession>A0A6L2L2N3</accession>
<dbReference type="AlphaFoldDB" id="A0A6L2L2N3"/>
<dbReference type="EMBL" id="BKCJ010003558">
    <property type="protein sequence ID" value="GEU55816.1"/>
    <property type="molecule type" value="Genomic_DNA"/>
</dbReference>
<evidence type="ECO:0000256" key="2">
    <source>
        <dbReference type="ARBA" id="ARBA00023163"/>
    </source>
</evidence>
<dbReference type="PANTHER" id="PTHR33124">
    <property type="entry name" value="TRANSCRIPTION FACTOR IBH1-LIKE 1"/>
    <property type="match status" value="1"/>
</dbReference>